<dbReference type="GO" id="GO:0008855">
    <property type="term" value="F:exodeoxyribonuclease VII activity"/>
    <property type="evidence" value="ECO:0007669"/>
    <property type="project" value="UniProtKB-UniRule"/>
</dbReference>
<reference evidence="10 11" key="1">
    <citation type="journal article" date="2019" name="Nat. Med.">
        <title>A library of human gut bacterial isolates paired with longitudinal multiomics data enables mechanistic microbiome research.</title>
        <authorList>
            <person name="Poyet M."/>
            <person name="Groussin M."/>
            <person name="Gibbons S.M."/>
            <person name="Avila-Pacheco J."/>
            <person name="Jiang X."/>
            <person name="Kearney S.M."/>
            <person name="Perrotta A.R."/>
            <person name="Berdy B."/>
            <person name="Zhao S."/>
            <person name="Lieberman T.D."/>
            <person name="Swanson P.K."/>
            <person name="Smith M."/>
            <person name="Roesemann S."/>
            <person name="Alexander J.E."/>
            <person name="Rich S.A."/>
            <person name="Livny J."/>
            <person name="Vlamakis H."/>
            <person name="Clish C."/>
            <person name="Bullock K."/>
            <person name="Deik A."/>
            <person name="Scott J."/>
            <person name="Pierce K.A."/>
            <person name="Xavier R.J."/>
            <person name="Alm E.J."/>
        </authorList>
    </citation>
    <scope>NUCLEOTIDE SEQUENCE [LARGE SCALE GENOMIC DNA]</scope>
    <source>
        <strain evidence="9 10">BIOML-A1</strain>
        <strain evidence="8 11">BIOML-A2</strain>
    </source>
</reference>
<evidence type="ECO:0000313" key="8">
    <source>
        <dbReference type="EMBL" id="KAA2372005.1"/>
    </source>
</evidence>
<dbReference type="Proteomes" id="UP000322658">
    <property type="component" value="Unassembled WGS sequence"/>
</dbReference>
<dbReference type="Pfam" id="PF13742">
    <property type="entry name" value="tRNA_anti_2"/>
    <property type="match status" value="1"/>
</dbReference>
<dbReference type="GO" id="GO:0005737">
    <property type="term" value="C:cytoplasm"/>
    <property type="evidence" value="ECO:0007669"/>
    <property type="project" value="UniProtKB-SubCell"/>
</dbReference>
<protein>
    <recommendedName>
        <fullName evidence="5">Exodeoxyribonuclease 7 large subunit</fullName>
        <ecNumber evidence="5">3.1.11.6</ecNumber>
    </recommendedName>
</protein>
<dbReference type="InterPro" id="IPR020579">
    <property type="entry name" value="Exonuc_VII_lsu_C"/>
</dbReference>
<comment type="similarity">
    <text evidence="5">Belongs to the XseA family.</text>
</comment>
<keyword evidence="2 5" id="KW-0540">Nuclease</keyword>
<feature type="domain" description="OB-fold nucleic acid binding" evidence="7">
    <location>
        <begin position="8"/>
        <end position="115"/>
    </location>
</feature>
<name>A0A5B3GQ58_9BACT</name>
<keyword evidence="4 5" id="KW-0269">Exonuclease</keyword>
<feature type="domain" description="Exonuclease VII large subunit C-terminal" evidence="6">
    <location>
        <begin position="141"/>
        <end position="350"/>
    </location>
</feature>
<evidence type="ECO:0000313" key="10">
    <source>
        <dbReference type="Proteomes" id="UP000322658"/>
    </source>
</evidence>
<proteinExistence type="inferred from homology"/>
<dbReference type="RefSeq" id="WP_022062684.1">
    <property type="nucleotide sequence ID" value="NZ_AP031448.1"/>
</dbReference>
<comment type="caution">
    <text evidence="9">The sequence shown here is derived from an EMBL/GenBank/DDBJ whole genome shotgun (WGS) entry which is preliminary data.</text>
</comment>
<evidence type="ECO:0000256" key="4">
    <source>
        <dbReference type="ARBA" id="ARBA00022839"/>
    </source>
</evidence>
<dbReference type="InterPro" id="IPR003753">
    <property type="entry name" value="Exonuc_VII_L"/>
</dbReference>
<dbReference type="InterPro" id="IPR025824">
    <property type="entry name" value="OB-fold_nuc-bd_dom"/>
</dbReference>
<keyword evidence="1" id="KW-0963">Cytoplasm</keyword>
<dbReference type="PANTHER" id="PTHR30008:SF0">
    <property type="entry name" value="EXODEOXYRIBONUCLEASE 7 LARGE SUBUNIT"/>
    <property type="match status" value="1"/>
</dbReference>
<dbReference type="EMBL" id="VVXK01000001">
    <property type="protein sequence ID" value="KAA2372005.1"/>
    <property type="molecule type" value="Genomic_DNA"/>
</dbReference>
<dbReference type="PANTHER" id="PTHR30008">
    <property type="entry name" value="EXODEOXYRIBONUCLEASE 7 LARGE SUBUNIT"/>
    <property type="match status" value="1"/>
</dbReference>
<dbReference type="GO" id="GO:0003676">
    <property type="term" value="F:nucleic acid binding"/>
    <property type="evidence" value="ECO:0007669"/>
    <property type="project" value="InterPro"/>
</dbReference>
<dbReference type="AlphaFoldDB" id="A0A5B3GQ58"/>
<evidence type="ECO:0000256" key="1">
    <source>
        <dbReference type="ARBA" id="ARBA00022490"/>
    </source>
</evidence>
<evidence type="ECO:0000256" key="5">
    <source>
        <dbReference type="RuleBase" id="RU004355"/>
    </source>
</evidence>
<gene>
    <name evidence="9" type="primary">xseA</name>
    <name evidence="9" type="ORF">F2Y07_07290</name>
    <name evidence="8" type="ORF">F2Y13_00615</name>
</gene>
<comment type="subcellular location">
    <subcellularLocation>
        <location evidence="5">Cytoplasm</location>
    </subcellularLocation>
</comment>
<dbReference type="CDD" id="cd04489">
    <property type="entry name" value="ExoVII_LU_OBF"/>
    <property type="match status" value="1"/>
</dbReference>
<evidence type="ECO:0000313" key="9">
    <source>
        <dbReference type="EMBL" id="KAA2375794.1"/>
    </source>
</evidence>
<dbReference type="Proteomes" id="UP000323567">
    <property type="component" value="Unassembled WGS sequence"/>
</dbReference>
<comment type="catalytic activity">
    <reaction evidence="5">
        <text>Exonucleolytic cleavage in either 5'- to 3'- or 3'- to 5'-direction to yield nucleoside 5'-phosphates.</text>
        <dbReference type="EC" id="3.1.11.6"/>
    </reaction>
</comment>
<sequence length="419" mass="46004">MTESQHITLRELQRRVKSALEGQFALPLWVSAEISEIKVNYSGHCYLELVEKGGDNGVPTAQARAVVWRSNYPRIAGYFEAETGQRLAAGIKILAKALVTYHELYGFSLQITDIDPSYTLGDMERQRQQTIAQLQQEGVWDMNREAPMPAVVQRVAIVSSANAAGYQDFCKELARSPYRFELTLFDAFMQGEAAEESIIEALCNVAARPEKFDAVVLIRGGGSRSDLNCFNAYRLCAHVAQFPLPVVTGIGHDKDTSVADMVAHTALKTPTAVAGWLVERMAETDGWLDCAALQLNDMTKAAMHASEVRLERLSGEVRRLSGELLTRQTLRLEHFTGLLPDAARDFLARQGVRLGNAAELIAGRSPERILRLGFAVLRAGGRAVTSAGSVAEGEQVEIEVSDGKIDATVNSGKIWQKKK</sequence>
<dbReference type="GO" id="GO:0006308">
    <property type="term" value="P:DNA catabolic process"/>
    <property type="evidence" value="ECO:0007669"/>
    <property type="project" value="UniProtKB-UniRule"/>
</dbReference>
<evidence type="ECO:0000259" key="6">
    <source>
        <dbReference type="Pfam" id="PF02601"/>
    </source>
</evidence>
<evidence type="ECO:0000256" key="3">
    <source>
        <dbReference type="ARBA" id="ARBA00022801"/>
    </source>
</evidence>
<accession>A0A5B3GQ58</accession>
<evidence type="ECO:0000313" key="11">
    <source>
        <dbReference type="Proteomes" id="UP000323567"/>
    </source>
</evidence>
<dbReference type="Pfam" id="PF02601">
    <property type="entry name" value="Exonuc_VII_L"/>
    <property type="match status" value="1"/>
</dbReference>
<evidence type="ECO:0000259" key="7">
    <source>
        <dbReference type="Pfam" id="PF13742"/>
    </source>
</evidence>
<organism evidence="9 10">
    <name type="scientific">Alistipes shahii</name>
    <dbReference type="NCBI Taxonomy" id="328814"/>
    <lineage>
        <taxon>Bacteria</taxon>
        <taxon>Pseudomonadati</taxon>
        <taxon>Bacteroidota</taxon>
        <taxon>Bacteroidia</taxon>
        <taxon>Bacteroidales</taxon>
        <taxon>Rikenellaceae</taxon>
        <taxon>Alistipes</taxon>
    </lineage>
</organism>
<dbReference type="NCBIfam" id="TIGR00237">
    <property type="entry name" value="xseA"/>
    <property type="match status" value="1"/>
</dbReference>
<dbReference type="GO" id="GO:0009318">
    <property type="term" value="C:exodeoxyribonuclease VII complex"/>
    <property type="evidence" value="ECO:0007669"/>
    <property type="project" value="UniProtKB-UniRule"/>
</dbReference>
<keyword evidence="3 5" id="KW-0378">Hydrolase</keyword>
<dbReference type="EMBL" id="VVXJ01000013">
    <property type="protein sequence ID" value="KAA2375794.1"/>
    <property type="molecule type" value="Genomic_DNA"/>
</dbReference>
<evidence type="ECO:0000256" key="2">
    <source>
        <dbReference type="ARBA" id="ARBA00022722"/>
    </source>
</evidence>
<dbReference type="EC" id="3.1.11.6" evidence="5"/>